<keyword evidence="1" id="KW-1133">Transmembrane helix</keyword>
<protein>
    <submittedName>
        <fullName evidence="2">Uncharacterized protein</fullName>
    </submittedName>
</protein>
<keyword evidence="1" id="KW-0472">Membrane</keyword>
<feature type="transmembrane region" description="Helical" evidence="1">
    <location>
        <begin position="358"/>
        <end position="377"/>
    </location>
</feature>
<feature type="transmembrane region" description="Helical" evidence="1">
    <location>
        <begin position="251"/>
        <end position="267"/>
    </location>
</feature>
<feature type="transmembrane region" description="Helical" evidence="1">
    <location>
        <begin position="74"/>
        <end position="91"/>
    </location>
</feature>
<proteinExistence type="predicted"/>
<keyword evidence="3" id="KW-1185">Reference proteome</keyword>
<dbReference type="Proteomes" id="UP000053477">
    <property type="component" value="Unassembled WGS sequence"/>
</dbReference>
<accession>A0A0H2RWY5</accession>
<dbReference type="InParanoid" id="A0A0H2RWY5"/>
<evidence type="ECO:0000313" key="2">
    <source>
        <dbReference type="EMBL" id="KLO16545.1"/>
    </source>
</evidence>
<evidence type="ECO:0000256" key="1">
    <source>
        <dbReference type="SAM" id="Phobius"/>
    </source>
</evidence>
<name>A0A0H2RWY5_9AGAM</name>
<feature type="transmembrane region" description="Helical" evidence="1">
    <location>
        <begin position="208"/>
        <end position="231"/>
    </location>
</feature>
<reference evidence="2 3" key="1">
    <citation type="submission" date="2015-04" db="EMBL/GenBank/DDBJ databases">
        <title>Complete genome sequence of Schizopora paradoxa KUC8140, a cosmopolitan wood degrader in East Asia.</title>
        <authorList>
            <consortium name="DOE Joint Genome Institute"/>
            <person name="Min B."/>
            <person name="Park H."/>
            <person name="Jang Y."/>
            <person name="Kim J.-J."/>
            <person name="Kim K.H."/>
            <person name="Pangilinan J."/>
            <person name="Lipzen A."/>
            <person name="Riley R."/>
            <person name="Grigoriev I.V."/>
            <person name="Spatafora J.W."/>
            <person name="Choi I.-G."/>
        </authorList>
    </citation>
    <scope>NUCLEOTIDE SEQUENCE [LARGE SCALE GENOMIC DNA]</scope>
    <source>
        <strain evidence="2 3">KUC8140</strain>
    </source>
</reference>
<organism evidence="2 3">
    <name type="scientific">Schizopora paradoxa</name>
    <dbReference type="NCBI Taxonomy" id="27342"/>
    <lineage>
        <taxon>Eukaryota</taxon>
        <taxon>Fungi</taxon>
        <taxon>Dikarya</taxon>
        <taxon>Basidiomycota</taxon>
        <taxon>Agaricomycotina</taxon>
        <taxon>Agaricomycetes</taxon>
        <taxon>Hymenochaetales</taxon>
        <taxon>Schizoporaceae</taxon>
        <taxon>Schizopora</taxon>
    </lineage>
</organism>
<feature type="transmembrane region" description="Helical" evidence="1">
    <location>
        <begin position="177"/>
        <end position="196"/>
    </location>
</feature>
<evidence type="ECO:0000313" key="3">
    <source>
        <dbReference type="Proteomes" id="UP000053477"/>
    </source>
</evidence>
<keyword evidence="1" id="KW-0812">Transmembrane</keyword>
<feature type="transmembrane region" description="Helical" evidence="1">
    <location>
        <begin position="19"/>
        <end position="45"/>
    </location>
</feature>
<feature type="transmembrane region" description="Helical" evidence="1">
    <location>
        <begin position="321"/>
        <end position="346"/>
    </location>
</feature>
<dbReference type="AlphaFoldDB" id="A0A0H2RWY5"/>
<feature type="transmembrane region" description="Helical" evidence="1">
    <location>
        <begin position="145"/>
        <end position="165"/>
    </location>
</feature>
<dbReference type="EMBL" id="KQ085915">
    <property type="protein sequence ID" value="KLO16545.1"/>
    <property type="molecule type" value="Genomic_DNA"/>
</dbReference>
<sequence>MHMTTTAVTSFLWSVVQKLWVFCPVLLPTILAYVALAPVSLKVWIGAQFAPRRNKHRDNTSDLIPSFLYPHQETIVLAVFLIVATLVDIFVKEVPVMKALIMFVILNFPGGYSVSRLPVRNHNLVIGRFKEGAPFFYQMKEEETLVFNTCACIAAFIVCFGAMLYEPHTFLRDLCQVVLYGSFLHLLLLGTAVPMSRVSREERRPKDNLVAGMIGGTICIAVVAGAIFYMGRRDGPFVLSDEDSVLVHANVSWYWSMICFEIIALCYKMDYTFAQESGHVKVPDLKLRQPEGEKSDTSTDRTQQYVVRIPTSFQPSFDKPYFYASLAGLIAAAVFLACFITCLEAMGRTILGYEWVRFYLSAVAAPFVCAFPMALAYRKREFKKVWGYRERWMDIPDLPVRVPFAVSSEEKSTDTESTDSAAGIELCDEESILREEKDKEQVDLV</sequence>
<gene>
    <name evidence="2" type="ORF">SCHPADRAFT_937884</name>
</gene>